<dbReference type="InterPro" id="IPR043129">
    <property type="entry name" value="ATPase_NBD"/>
</dbReference>
<evidence type="ECO:0000313" key="2">
    <source>
        <dbReference type="EMBL" id="KID55210.1"/>
    </source>
</evidence>
<dbReference type="OrthoDB" id="8595273at2"/>
<dbReference type="PANTHER" id="PTHR18964:SF149">
    <property type="entry name" value="BIFUNCTIONAL UDP-N-ACETYLGLUCOSAMINE 2-EPIMERASE_N-ACETYLMANNOSAMINE KINASE"/>
    <property type="match status" value="1"/>
</dbReference>
<gene>
    <name evidence="2" type="ORF">JF50_25825</name>
</gene>
<name>A0A0C1Q6N5_9GAMM</name>
<accession>A0A0C1Q6N5</accession>
<reference evidence="2 3" key="1">
    <citation type="submission" date="2014-12" db="EMBL/GenBank/DDBJ databases">
        <title>Draft Genome Sequence of Pseudoalteromonas luteoviolacea HI1.</title>
        <authorList>
            <person name="Asahina A.Y."/>
            <person name="Hadfield M.G."/>
        </authorList>
    </citation>
    <scope>NUCLEOTIDE SEQUENCE [LARGE SCALE GENOMIC DNA]</scope>
    <source>
        <strain evidence="2 3">HI1</strain>
    </source>
</reference>
<comment type="similarity">
    <text evidence="1">Belongs to the ROK (NagC/XylR) family.</text>
</comment>
<dbReference type="PANTHER" id="PTHR18964">
    <property type="entry name" value="ROK (REPRESSOR, ORF, KINASE) FAMILY"/>
    <property type="match status" value="1"/>
</dbReference>
<dbReference type="RefSeq" id="WP_039612099.1">
    <property type="nucleotide sequence ID" value="NZ_JWIC01000010.1"/>
</dbReference>
<evidence type="ECO:0000256" key="1">
    <source>
        <dbReference type="ARBA" id="ARBA00006479"/>
    </source>
</evidence>
<dbReference type="InterPro" id="IPR036390">
    <property type="entry name" value="WH_DNA-bd_sf"/>
</dbReference>
<proteinExistence type="inferred from homology"/>
<dbReference type="Gene3D" id="3.30.420.40">
    <property type="match status" value="2"/>
</dbReference>
<comment type="caution">
    <text evidence="2">The sequence shown here is derived from an EMBL/GenBank/DDBJ whole genome shotgun (WGS) entry which is preliminary data.</text>
</comment>
<dbReference type="SUPFAM" id="SSF53067">
    <property type="entry name" value="Actin-like ATPase domain"/>
    <property type="match status" value="2"/>
</dbReference>
<dbReference type="InterPro" id="IPR000600">
    <property type="entry name" value="ROK"/>
</dbReference>
<dbReference type="Proteomes" id="UP000031327">
    <property type="component" value="Unassembled WGS sequence"/>
</dbReference>
<dbReference type="EMBL" id="JWIC01000010">
    <property type="protein sequence ID" value="KID55210.1"/>
    <property type="molecule type" value="Genomic_DNA"/>
</dbReference>
<dbReference type="Pfam" id="PF00480">
    <property type="entry name" value="ROK"/>
    <property type="match status" value="1"/>
</dbReference>
<protein>
    <submittedName>
        <fullName evidence="2">ROK family transcriptional regulator</fullName>
    </submittedName>
</protein>
<evidence type="ECO:0000313" key="3">
    <source>
        <dbReference type="Proteomes" id="UP000031327"/>
    </source>
</evidence>
<sequence>MKGSNAKQNKAINLRLVLTQIVTLGPISRADIARNTLLTKQTITNMVEELIAINLVEEMGIKRSEGAGKPSKMLCLNKHAAFTCAIRITPERLELGLYYLNGECHSTITKQLTSPLRATDIRHVLEQFIATNNISMQTILAGGLSINTRQGDVISQHQLNQTLQAQLSELLHLPIALESTASACAAYQMLFGEAKTLHNFVYIHIGNKVEAAVVYDRQIMLGQNGLTGAIGDMFVTPEHNEKTGELGKLNEFSSLDSLATFVANSPEAAIPLNTLDPTKHVKCAAWIAQATEPLRIAIHTLESLLNTQTIILGSDLGETCLDKLIRTLRPFIPSIAQLGKRDIVRLIKVPNINSVALSGVATLPLHAALSNKNMQTLYMPKLFQGTPLQERVFLRQN</sequence>
<dbReference type="SUPFAM" id="SSF46785">
    <property type="entry name" value="Winged helix' DNA-binding domain"/>
    <property type="match status" value="1"/>
</dbReference>
<dbReference type="InterPro" id="IPR036388">
    <property type="entry name" value="WH-like_DNA-bd_sf"/>
</dbReference>
<dbReference type="Gene3D" id="1.10.10.10">
    <property type="entry name" value="Winged helix-like DNA-binding domain superfamily/Winged helix DNA-binding domain"/>
    <property type="match status" value="1"/>
</dbReference>
<organism evidence="2 3">
    <name type="scientific">Pseudoalteromonas luteoviolacea</name>
    <dbReference type="NCBI Taxonomy" id="43657"/>
    <lineage>
        <taxon>Bacteria</taxon>
        <taxon>Pseudomonadati</taxon>
        <taxon>Pseudomonadota</taxon>
        <taxon>Gammaproteobacteria</taxon>
        <taxon>Alteromonadales</taxon>
        <taxon>Pseudoalteromonadaceae</taxon>
        <taxon>Pseudoalteromonas</taxon>
    </lineage>
</organism>
<dbReference type="AlphaFoldDB" id="A0A0C1Q6N5"/>